<dbReference type="Gene3D" id="1.10.101.10">
    <property type="entry name" value="PGBD-like superfamily/PGBD"/>
    <property type="match status" value="1"/>
</dbReference>
<gene>
    <name evidence="2" type="ORF">G4Z14_03995</name>
</gene>
<dbReference type="InterPro" id="IPR036365">
    <property type="entry name" value="PGBD-like_sf"/>
</dbReference>
<evidence type="ECO:0000259" key="1">
    <source>
        <dbReference type="Pfam" id="PF01471"/>
    </source>
</evidence>
<keyword evidence="3" id="KW-1185">Reference proteome</keyword>
<dbReference type="RefSeq" id="WP_164623445.1">
    <property type="nucleotide sequence ID" value="NZ_JAAIVJ010000001.1"/>
</dbReference>
<dbReference type="SUPFAM" id="SSF47090">
    <property type="entry name" value="PGBD-like"/>
    <property type="match status" value="1"/>
</dbReference>
<dbReference type="AlphaFoldDB" id="A0A6M0QPR0"/>
<proteinExistence type="predicted"/>
<dbReference type="PROSITE" id="PS51257">
    <property type="entry name" value="PROKAR_LIPOPROTEIN"/>
    <property type="match status" value="1"/>
</dbReference>
<dbReference type="EMBL" id="JAAIVJ010000001">
    <property type="protein sequence ID" value="NEY89449.1"/>
    <property type="molecule type" value="Genomic_DNA"/>
</dbReference>
<dbReference type="InterPro" id="IPR002477">
    <property type="entry name" value="Peptidoglycan-bd-like"/>
</dbReference>
<name>A0A6M0QPR0_9RHOB</name>
<dbReference type="InterPro" id="IPR036366">
    <property type="entry name" value="PGBDSf"/>
</dbReference>
<comment type="caution">
    <text evidence="2">The sequence shown here is derived from an EMBL/GenBank/DDBJ whole genome shotgun (WGS) entry which is preliminary data.</text>
</comment>
<evidence type="ECO:0000313" key="2">
    <source>
        <dbReference type="EMBL" id="NEY89449.1"/>
    </source>
</evidence>
<sequence length="178" mass="19140">MHRQFLLGLVLAATLGGCGGARVEAPGQALLSRELVRLRGDGPPPSPDGECWASSVTPAVIETVTEQVLVTEEVRDGSGAVVEPASYRTQTQQRMVQDREQVWFRAPCPADQTVQFVASLQRALKARGLYLWPVTGEMDAETAEAVRRFQAERGLDSPVLSLAAARELGLAATALDDL</sequence>
<organism evidence="2 3">
    <name type="scientific">Tabrizicola oligotrophica</name>
    <dbReference type="NCBI Taxonomy" id="2710650"/>
    <lineage>
        <taxon>Bacteria</taxon>
        <taxon>Pseudomonadati</taxon>
        <taxon>Pseudomonadota</taxon>
        <taxon>Alphaproteobacteria</taxon>
        <taxon>Rhodobacterales</taxon>
        <taxon>Paracoccaceae</taxon>
        <taxon>Tabrizicola</taxon>
    </lineage>
</organism>
<feature type="domain" description="Peptidoglycan binding-like" evidence="1">
    <location>
        <begin position="116"/>
        <end position="155"/>
    </location>
</feature>
<dbReference type="Pfam" id="PF01471">
    <property type="entry name" value="PG_binding_1"/>
    <property type="match status" value="1"/>
</dbReference>
<protein>
    <submittedName>
        <fullName evidence="2">Peptidoglycan-binding protein</fullName>
    </submittedName>
</protein>
<reference evidence="2 3" key="1">
    <citation type="submission" date="2020-02" db="EMBL/GenBank/DDBJ databases">
        <authorList>
            <person name="Chen W.-M."/>
        </authorList>
    </citation>
    <scope>NUCLEOTIDE SEQUENCE [LARGE SCALE GENOMIC DNA]</scope>
    <source>
        <strain evidence="2 3">KMS-5</strain>
    </source>
</reference>
<evidence type="ECO:0000313" key="3">
    <source>
        <dbReference type="Proteomes" id="UP000477782"/>
    </source>
</evidence>
<dbReference type="Proteomes" id="UP000477782">
    <property type="component" value="Unassembled WGS sequence"/>
</dbReference>
<accession>A0A6M0QPR0</accession>